<protein>
    <submittedName>
        <fullName evidence="1">Uncharacterized protein</fullName>
    </submittedName>
</protein>
<proteinExistence type="predicted"/>
<dbReference type="GeneID" id="75151330"/>
<sequence>MEGSTLHVSQGRWMAGAHCAVPGRSLGSRWSAMSMAAASYQGSFPLKTFTTVLLVSLGLLLASCGGNGGTGASKRSSSDYLLHNISVWNGAVTIIDPWVSGDRGQSLIADAVALKPLERYRIALGSQRKTLAANAQANTAMAPGVPDNAKDLDSKLSAYLKSADAMMAALECVAALPNGYTNAELAPLTQDLETASAQLNSTQLNTDMETLNTAQRAYSAERKIPMQEVRQQGTLGNLCPAGVAACDMQGATRLPVAPCQRRCTFRQSLRNTSDHSNAVPRQR</sequence>
<dbReference type="EMBL" id="CP096142">
    <property type="protein sequence ID" value="UXA66943.1"/>
    <property type="molecule type" value="Genomic_DNA"/>
</dbReference>
<gene>
    <name evidence="1" type="ORF">M0D43_08210</name>
</gene>
<name>A0A9Q9MSY4_9XANT</name>
<evidence type="ECO:0000313" key="2">
    <source>
        <dbReference type="Proteomes" id="UP001058381"/>
    </source>
</evidence>
<evidence type="ECO:0000313" key="1">
    <source>
        <dbReference type="EMBL" id="UXA66943.1"/>
    </source>
</evidence>
<dbReference type="RefSeq" id="WP_260808104.1">
    <property type="nucleotide sequence ID" value="NZ_CP096138.1"/>
</dbReference>
<dbReference type="Proteomes" id="UP001058381">
    <property type="component" value="Chromosome"/>
</dbReference>
<organism evidence="1 2">
    <name type="scientific">Xanthomonas prunicola</name>
    <dbReference type="NCBI Taxonomy" id="2053930"/>
    <lineage>
        <taxon>Bacteria</taxon>
        <taxon>Pseudomonadati</taxon>
        <taxon>Pseudomonadota</taxon>
        <taxon>Gammaproteobacteria</taxon>
        <taxon>Lysobacterales</taxon>
        <taxon>Lysobacteraceae</taxon>
        <taxon>Xanthomonas</taxon>
    </lineage>
</organism>
<dbReference type="AlphaFoldDB" id="A0A9Q9MSY4"/>
<reference evidence="1" key="1">
    <citation type="submission" date="2022-04" db="EMBL/GenBank/DDBJ databases">
        <title>Xanthomonas prunicola pv. tritici, a pathogen causing a previously unreported foliar disease of wheat.</title>
        <authorList>
            <person name="Clavijo F."/>
            <person name="Curland R.D."/>
            <person name="Dill-Macky R."/>
            <person name="Pereyra S."/>
            <person name="Roman-Reyna V."/>
            <person name="Siri M.I."/>
        </authorList>
    </citation>
    <scope>NUCLEOTIDE SEQUENCE</scope>
    <source>
        <strain evidence="1">CIX249</strain>
    </source>
</reference>
<accession>A0A9Q9MSY4</accession>